<evidence type="ECO:0000256" key="9">
    <source>
        <dbReference type="RuleBase" id="RU365093"/>
    </source>
</evidence>
<accession>A0A364NHN0</accession>
<evidence type="ECO:0000313" key="14">
    <source>
        <dbReference type="Proteomes" id="UP000250744"/>
    </source>
</evidence>
<keyword evidence="3 9" id="KW-0813">Transport</keyword>
<name>A0A364NHN0_9GAMM</name>
<evidence type="ECO:0000259" key="11">
    <source>
        <dbReference type="Pfam" id="PF25917"/>
    </source>
</evidence>
<protein>
    <recommendedName>
        <fullName evidence="9">Membrane fusion protein (MFP) family protein</fullName>
    </recommendedName>
</protein>
<dbReference type="PANTHER" id="PTHR30386:SF26">
    <property type="entry name" value="TRANSPORT PROTEIN COMB"/>
    <property type="match status" value="1"/>
</dbReference>
<keyword evidence="7 9" id="KW-1133">Transmembrane helix</keyword>
<proteinExistence type="inferred from homology"/>
<organism evidence="13 14">
    <name type="scientific">Nitrincola tibetensis</name>
    <dbReference type="NCBI Taxonomy" id="2219697"/>
    <lineage>
        <taxon>Bacteria</taxon>
        <taxon>Pseudomonadati</taxon>
        <taxon>Pseudomonadota</taxon>
        <taxon>Gammaproteobacteria</taxon>
        <taxon>Oceanospirillales</taxon>
        <taxon>Oceanospirillaceae</taxon>
        <taxon>Nitrincola</taxon>
    </lineage>
</organism>
<evidence type="ECO:0000256" key="1">
    <source>
        <dbReference type="ARBA" id="ARBA00004377"/>
    </source>
</evidence>
<dbReference type="GO" id="GO:0015031">
    <property type="term" value="P:protein transport"/>
    <property type="evidence" value="ECO:0007669"/>
    <property type="project" value="InterPro"/>
</dbReference>
<comment type="similarity">
    <text evidence="2 9">Belongs to the membrane fusion protein (MFP) (TC 8.A.1) family.</text>
</comment>
<dbReference type="Pfam" id="PF25917">
    <property type="entry name" value="BSH_RND"/>
    <property type="match status" value="1"/>
</dbReference>
<gene>
    <name evidence="13" type="ORF">DN062_16990</name>
</gene>
<feature type="transmembrane region" description="Helical" evidence="9">
    <location>
        <begin position="26"/>
        <end position="44"/>
    </location>
</feature>
<dbReference type="Pfam" id="PF26002">
    <property type="entry name" value="Beta-barrel_AprE"/>
    <property type="match status" value="1"/>
</dbReference>
<sequence>MKLLWFLRTSDASASSHEDNTQSPRIVIWGTLLVLSCFFTWAYFAELDEVTRAQGAVISSSRTQLIQSQDGGTLEDLLVREGDTVEAGQLLVRLDRTRAEASYLETRAHFASLSAIAARLLAEALDKKPEFPPVLDDYPSLVSNQLALMQKRRAALNEELAALANVRSLLEQELRMNRPLLASGDVSRTELLRLERQVAEMDAQITNKRNAYTQEVQSELSQVMAEVSSVEQQLAQRRNLLDQTELFAPMQGIVKNVRINTLGGVIRPGEEVMQIVPLEDDLLIEAKINPGDIAFLHVGLEARVKIDAYDFTIYGDLPGRLIFISADTLNEDLREGEQPYYRIRVRTDGRKFSATDRELDIQPGMTATVEIKTGRRTVLQYLTKPIIKTLSESMGER</sequence>
<keyword evidence="5 9" id="KW-0997">Cell inner membrane</keyword>
<dbReference type="SUPFAM" id="SSF111369">
    <property type="entry name" value="HlyD-like secretion proteins"/>
    <property type="match status" value="1"/>
</dbReference>
<dbReference type="Gene3D" id="2.40.50.100">
    <property type="match status" value="1"/>
</dbReference>
<evidence type="ECO:0000256" key="3">
    <source>
        <dbReference type="ARBA" id="ARBA00022448"/>
    </source>
</evidence>
<dbReference type="OrthoDB" id="9775513at2"/>
<dbReference type="Proteomes" id="UP000250744">
    <property type="component" value="Unassembled WGS sequence"/>
</dbReference>
<feature type="coiled-coil region" evidence="10">
    <location>
        <begin position="146"/>
        <end position="233"/>
    </location>
</feature>
<evidence type="ECO:0000256" key="4">
    <source>
        <dbReference type="ARBA" id="ARBA00022475"/>
    </source>
</evidence>
<dbReference type="Gene3D" id="2.40.30.170">
    <property type="match status" value="1"/>
</dbReference>
<keyword evidence="14" id="KW-1185">Reference proteome</keyword>
<dbReference type="PANTHER" id="PTHR30386">
    <property type="entry name" value="MEMBRANE FUSION SUBUNIT OF EMRAB-TOLC MULTIDRUG EFFLUX PUMP"/>
    <property type="match status" value="1"/>
</dbReference>
<dbReference type="Gene3D" id="1.10.287.470">
    <property type="entry name" value="Helix hairpin bin"/>
    <property type="match status" value="1"/>
</dbReference>
<dbReference type="RefSeq" id="WP_112160492.1">
    <property type="nucleotide sequence ID" value="NZ_QKRX01000019.1"/>
</dbReference>
<feature type="domain" description="Multidrug resistance protein MdtA-like barrel-sandwich hybrid" evidence="11">
    <location>
        <begin position="66"/>
        <end position="271"/>
    </location>
</feature>
<keyword evidence="10" id="KW-0175">Coiled coil</keyword>
<dbReference type="NCBIfam" id="TIGR01843">
    <property type="entry name" value="type_I_hlyD"/>
    <property type="match status" value="1"/>
</dbReference>
<dbReference type="InterPro" id="IPR058625">
    <property type="entry name" value="MdtA-like_BSH"/>
</dbReference>
<keyword evidence="4 9" id="KW-1003">Cell membrane</keyword>
<dbReference type="EMBL" id="QKRX01000019">
    <property type="protein sequence ID" value="RAU16628.1"/>
    <property type="molecule type" value="Genomic_DNA"/>
</dbReference>
<reference evidence="13 14" key="1">
    <citation type="submission" date="2018-06" db="EMBL/GenBank/DDBJ databases">
        <title>Nitrincola tibetense sp. nov., isolated from Lake XuguoCo on Tibetan Plateau.</title>
        <authorList>
            <person name="Xing P."/>
        </authorList>
    </citation>
    <scope>NUCLEOTIDE SEQUENCE [LARGE SCALE GENOMIC DNA]</scope>
    <source>
        <strain evidence="14">xg18</strain>
    </source>
</reference>
<dbReference type="InterPro" id="IPR058982">
    <property type="entry name" value="Beta-barrel_AprE"/>
</dbReference>
<keyword evidence="6 9" id="KW-0812">Transmembrane</keyword>
<dbReference type="InterPro" id="IPR010129">
    <property type="entry name" value="T1SS_HlyD"/>
</dbReference>
<evidence type="ECO:0000256" key="8">
    <source>
        <dbReference type="ARBA" id="ARBA00023136"/>
    </source>
</evidence>
<dbReference type="InterPro" id="IPR050739">
    <property type="entry name" value="MFP"/>
</dbReference>
<evidence type="ECO:0000256" key="6">
    <source>
        <dbReference type="ARBA" id="ARBA00022692"/>
    </source>
</evidence>
<keyword evidence="8 9" id="KW-0472">Membrane</keyword>
<feature type="domain" description="AprE-like beta-barrel" evidence="12">
    <location>
        <begin position="282"/>
        <end position="374"/>
    </location>
</feature>
<evidence type="ECO:0000256" key="5">
    <source>
        <dbReference type="ARBA" id="ARBA00022519"/>
    </source>
</evidence>
<comment type="caution">
    <text evidence="13">The sequence shown here is derived from an EMBL/GenBank/DDBJ whole genome shotgun (WGS) entry which is preliminary data.</text>
</comment>
<comment type="subcellular location">
    <subcellularLocation>
        <location evidence="1 9">Cell inner membrane</location>
        <topology evidence="1 9">Single-pass membrane protein</topology>
    </subcellularLocation>
</comment>
<evidence type="ECO:0000256" key="10">
    <source>
        <dbReference type="SAM" id="Coils"/>
    </source>
</evidence>
<evidence type="ECO:0000259" key="12">
    <source>
        <dbReference type="Pfam" id="PF26002"/>
    </source>
</evidence>
<evidence type="ECO:0000256" key="2">
    <source>
        <dbReference type="ARBA" id="ARBA00009477"/>
    </source>
</evidence>
<evidence type="ECO:0000256" key="7">
    <source>
        <dbReference type="ARBA" id="ARBA00022989"/>
    </source>
</evidence>
<evidence type="ECO:0000313" key="13">
    <source>
        <dbReference type="EMBL" id="RAU16628.1"/>
    </source>
</evidence>
<dbReference type="GO" id="GO:0005886">
    <property type="term" value="C:plasma membrane"/>
    <property type="evidence" value="ECO:0007669"/>
    <property type="project" value="UniProtKB-SubCell"/>
</dbReference>
<dbReference type="PRINTS" id="PR01490">
    <property type="entry name" value="RTXTOXIND"/>
</dbReference>
<dbReference type="AlphaFoldDB" id="A0A364NHN0"/>